<evidence type="ECO:0000256" key="2">
    <source>
        <dbReference type="ARBA" id="ARBA00012118"/>
    </source>
</evidence>
<evidence type="ECO:0000256" key="11">
    <source>
        <dbReference type="RuleBase" id="RU004165"/>
    </source>
</evidence>
<name>A0A0N9Q971_9VIRU</name>
<organism evidence="12 13">
    <name type="scientific">Chrysochromulina ericina virus CeV-01B</name>
    <dbReference type="NCBI Taxonomy" id="3070830"/>
    <lineage>
        <taxon>Viruses</taxon>
        <taxon>Varidnaviria</taxon>
        <taxon>Bamfordvirae</taxon>
        <taxon>Nucleocytoviricota</taxon>
        <taxon>Megaviricetes</taxon>
        <taxon>Imitervirales</taxon>
        <taxon>Mesomimiviridae</taxon>
        <taxon>Tethysvirus</taxon>
        <taxon>Tethysvirus raunefjordenense</taxon>
    </lineage>
</organism>
<protein>
    <recommendedName>
        <fullName evidence="2 10">Thymidine kinase</fullName>
        <ecNumber evidence="2 10">2.7.1.21</ecNumber>
    </recommendedName>
</protein>
<dbReference type="PANTHER" id="PTHR11441:SF0">
    <property type="entry name" value="THYMIDINE KINASE, CYTOSOLIC"/>
    <property type="match status" value="1"/>
</dbReference>
<evidence type="ECO:0000256" key="4">
    <source>
        <dbReference type="ARBA" id="ARBA00022679"/>
    </source>
</evidence>
<evidence type="ECO:0000313" key="13">
    <source>
        <dbReference type="Proteomes" id="UP000203826"/>
    </source>
</evidence>
<dbReference type="GO" id="GO:0004797">
    <property type="term" value="F:thymidine kinase activity"/>
    <property type="evidence" value="ECO:0007669"/>
    <property type="project" value="UniProtKB-EC"/>
</dbReference>
<dbReference type="Gene3D" id="3.40.50.300">
    <property type="entry name" value="P-loop containing nucleotide triphosphate hydrolases"/>
    <property type="match status" value="1"/>
</dbReference>
<evidence type="ECO:0000256" key="5">
    <source>
        <dbReference type="ARBA" id="ARBA00022741"/>
    </source>
</evidence>
<dbReference type="GO" id="GO:0005524">
    <property type="term" value="F:ATP binding"/>
    <property type="evidence" value="ECO:0007669"/>
    <property type="project" value="UniProtKB-KW"/>
</dbReference>
<dbReference type="Pfam" id="PF00265">
    <property type="entry name" value="TK"/>
    <property type="match status" value="1"/>
</dbReference>
<proteinExistence type="inferred from homology"/>
<keyword evidence="6 10" id="KW-0418">Kinase</keyword>
<dbReference type="SUPFAM" id="SSF57716">
    <property type="entry name" value="Glucocorticoid receptor-like (DNA-binding domain)"/>
    <property type="match status" value="1"/>
</dbReference>
<keyword evidence="7 10" id="KW-0067">ATP-binding</keyword>
<dbReference type="GO" id="GO:0046104">
    <property type="term" value="P:thymidine metabolic process"/>
    <property type="evidence" value="ECO:0007669"/>
    <property type="project" value="TreeGrafter"/>
</dbReference>
<accession>A0A0N9Q971</accession>
<keyword evidence="5 10" id="KW-0547">Nucleotide-binding</keyword>
<keyword evidence="3 10" id="KW-0237">DNA synthesis</keyword>
<dbReference type="InterPro" id="IPR001267">
    <property type="entry name" value="Thymidine_kinase"/>
</dbReference>
<dbReference type="KEGG" id="vg:26048927"/>
<dbReference type="PIRSF" id="PIRSF035805">
    <property type="entry name" value="TK_cell"/>
    <property type="match status" value="1"/>
</dbReference>
<dbReference type="EC" id="2.7.1.21" evidence="2 10"/>
<keyword evidence="13" id="KW-1185">Reference proteome</keyword>
<gene>
    <name evidence="12" type="ORF">ceV_060</name>
</gene>
<reference evidence="12 13" key="1">
    <citation type="journal article" date="2015" name="Genome Announc.">
        <title>The 474-Kilobase-Pair Complete Genome Sequence of CeV-01B, a Virus Infecting Haptolina (Chrysochromulina) ericina (Prymnesiophyceae).</title>
        <authorList>
            <person name="Gallot-Lavallee L."/>
            <person name="Pagarete A."/>
            <person name="Legendre M."/>
            <person name="Santini S."/>
            <person name="Sandaa R.A."/>
            <person name="Himmelbauer H."/>
            <person name="Ogata H."/>
            <person name="Bratbak G."/>
            <person name="Claverie J.M."/>
        </authorList>
    </citation>
    <scope>NUCLEOTIDE SEQUENCE [LARGE SCALE GENOMIC DNA]</scope>
    <source>
        <strain evidence="12">CeV-01B</strain>
    </source>
</reference>
<dbReference type="GO" id="GO:0071897">
    <property type="term" value="P:DNA biosynthetic process"/>
    <property type="evidence" value="ECO:0007669"/>
    <property type="project" value="UniProtKB-KW"/>
</dbReference>
<evidence type="ECO:0000256" key="8">
    <source>
        <dbReference type="PIRSR" id="PIRSR035805-1"/>
    </source>
</evidence>
<dbReference type="EMBL" id="KT820662">
    <property type="protein sequence ID" value="ALH22966.1"/>
    <property type="molecule type" value="Genomic_DNA"/>
</dbReference>
<evidence type="ECO:0000256" key="10">
    <source>
        <dbReference type="RuleBase" id="RU000544"/>
    </source>
</evidence>
<comment type="similarity">
    <text evidence="1 11">Belongs to the thymidine kinase family.</text>
</comment>
<evidence type="ECO:0000256" key="9">
    <source>
        <dbReference type="PIRSR" id="PIRSR035805-2"/>
    </source>
</evidence>
<dbReference type="SUPFAM" id="SSF52540">
    <property type="entry name" value="P-loop containing nucleoside triphosphate hydrolases"/>
    <property type="match status" value="1"/>
</dbReference>
<dbReference type="OrthoDB" id="9611at10239"/>
<evidence type="ECO:0000256" key="3">
    <source>
        <dbReference type="ARBA" id="ARBA00022634"/>
    </source>
</evidence>
<evidence type="ECO:0000313" key="12">
    <source>
        <dbReference type="EMBL" id="ALH22966.1"/>
    </source>
</evidence>
<dbReference type="Proteomes" id="UP000203826">
    <property type="component" value="Segment"/>
</dbReference>
<dbReference type="InterPro" id="IPR027417">
    <property type="entry name" value="P-loop_NTPase"/>
</dbReference>
<keyword evidence="4 10" id="KW-0808">Transferase</keyword>
<feature type="active site" description="Proton acceptor" evidence="8">
    <location>
        <position position="93"/>
    </location>
</feature>
<evidence type="ECO:0000256" key="7">
    <source>
        <dbReference type="ARBA" id="ARBA00022840"/>
    </source>
</evidence>
<feature type="binding site" evidence="9">
    <location>
        <position position="176"/>
    </location>
    <ligand>
        <name>substrate</name>
    </ligand>
</feature>
<sequence length="212" mass="24479">MSYLEIIMGPMFSGKTEMLINIYNTYSLISKPHNILLSTTFCIAFNYHKDTRYGENIIASHNKKSIPSINIEFLSQIFDHPDFSKTTHIFINEAQFFSDLKDSIIRLVEHHNKHVIICGLDSDFKRDKFGDMWDLIPHADQLTKLYGKCNNCNGKSLFTHRVSCEKQQEVIGNHNYIPLCRHCYLNVNNLLTNNVSLTIKPVLNNQVLLSIN</sequence>
<comment type="catalytic activity">
    <reaction evidence="10">
        <text>thymidine + ATP = dTMP + ADP + H(+)</text>
        <dbReference type="Rhea" id="RHEA:19129"/>
        <dbReference type="ChEBI" id="CHEBI:15378"/>
        <dbReference type="ChEBI" id="CHEBI:17748"/>
        <dbReference type="ChEBI" id="CHEBI:30616"/>
        <dbReference type="ChEBI" id="CHEBI:63528"/>
        <dbReference type="ChEBI" id="CHEBI:456216"/>
        <dbReference type="EC" id="2.7.1.21"/>
    </reaction>
</comment>
<dbReference type="Gene3D" id="3.30.60.20">
    <property type="match status" value="1"/>
</dbReference>
<evidence type="ECO:0000256" key="6">
    <source>
        <dbReference type="ARBA" id="ARBA00022777"/>
    </source>
</evidence>
<dbReference type="PANTHER" id="PTHR11441">
    <property type="entry name" value="THYMIDINE KINASE"/>
    <property type="match status" value="1"/>
</dbReference>
<evidence type="ECO:0000256" key="1">
    <source>
        <dbReference type="ARBA" id="ARBA00007587"/>
    </source>
</evidence>